<keyword evidence="2" id="KW-1185">Reference proteome</keyword>
<sequence length="163" mass="18088">MVDIFSKREGPRLEDVKAKRLLSENAGTIRKLADQISNGGFSKMRADQARRKQEPKPEGLIIHDMNARVSSETPEPYVKVSLNNRVVLVDKSTGRQMQLLGEIRGNFMSKYFVLATKDNGFLSPLEDDMLAALAHLEGADLTGDFTDSDLAQALEDLIVPRGE</sequence>
<dbReference type="OrthoDB" id="8226460at2"/>
<organism evidence="1 2">
    <name type="scientific">Primorskyibacter sedentarius</name>
    <dbReference type="NCBI Taxonomy" id="745311"/>
    <lineage>
        <taxon>Bacteria</taxon>
        <taxon>Pseudomonadati</taxon>
        <taxon>Pseudomonadota</taxon>
        <taxon>Alphaproteobacteria</taxon>
        <taxon>Rhodobacterales</taxon>
        <taxon>Roseobacteraceae</taxon>
        <taxon>Primorskyibacter</taxon>
    </lineage>
</organism>
<reference evidence="1 2" key="1">
    <citation type="submission" date="2019-03" db="EMBL/GenBank/DDBJ databases">
        <title>Genomic Encyclopedia of Type Strains, Phase IV (KMG-IV): sequencing the most valuable type-strain genomes for metagenomic binning, comparative biology and taxonomic classification.</title>
        <authorList>
            <person name="Goeker M."/>
        </authorList>
    </citation>
    <scope>NUCLEOTIDE SEQUENCE [LARGE SCALE GENOMIC DNA]</scope>
    <source>
        <strain evidence="1 2">DSM 104836</strain>
    </source>
</reference>
<name>A0A4R3JHJ8_9RHOB</name>
<dbReference type="EMBL" id="SLZU01000003">
    <property type="protein sequence ID" value="TCS65629.1"/>
    <property type="molecule type" value="Genomic_DNA"/>
</dbReference>
<dbReference type="RefSeq" id="WP_132243072.1">
    <property type="nucleotide sequence ID" value="NZ_SLZU01000003.1"/>
</dbReference>
<accession>A0A4R3JHJ8</accession>
<evidence type="ECO:0000313" key="1">
    <source>
        <dbReference type="EMBL" id="TCS65629.1"/>
    </source>
</evidence>
<protein>
    <submittedName>
        <fullName evidence="1">Uncharacterized protein</fullName>
    </submittedName>
</protein>
<comment type="caution">
    <text evidence="1">The sequence shown here is derived from an EMBL/GenBank/DDBJ whole genome shotgun (WGS) entry which is preliminary data.</text>
</comment>
<dbReference type="AlphaFoldDB" id="A0A4R3JHJ8"/>
<evidence type="ECO:0000313" key="2">
    <source>
        <dbReference type="Proteomes" id="UP000295696"/>
    </source>
</evidence>
<gene>
    <name evidence="1" type="ORF">EDD52_10345</name>
</gene>
<proteinExistence type="predicted"/>
<dbReference type="Proteomes" id="UP000295696">
    <property type="component" value="Unassembled WGS sequence"/>
</dbReference>